<dbReference type="AlphaFoldDB" id="A0A9X1B4W7"/>
<accession>A0A9X1B4W7</accession>
<gene>
    <name evidence="1" type="ORF">CKO42_11540</name>
</gene>
<reference evidence="1 2" key="1">
    <citation type="journal article" date="2020" name="Microorganisms">
        <title>Osmotic Adaptation and Compatible Solute Biosynthesis of Phototrophic Bacteria as Revealed from Genome Analyses.</title>
        <authorList>
            <person name="Imhoff J.F."/>
            <person name="Rahn T."/>
            <person name="Kunzel S."/>
            <person name="Keller A."/>
            <person name="Neulinger S.C."/>
        </authorList>
    </citation>
    <scope>NUCLEOTIDE SEQUENCE [LARGE SCALE GENOMIC DNA]</scope>
    <source>
        <strain evidence="1 2">DSM 25653</strain>
    </source>
</reference>
<organism evidence="1 2">
    <name type="scientific">Lamprobacter modestohalophilus</name>
    <dbReference type="NCBI Taxonomy" id="1064514"/>
    <lineage>
        <taxon>Bacteria</taxon>
        <taxon>Pseudomonadati</taxon>
        <taxon>Pseudomonadota</taxon>
        <taxon>Gammaproteobacteria</taxon>
        <taxon>Chromatiales</taxon>
        <taxon>Chromatiaceae</taxon>
        <taxon>Lamprobacter</taxon>
    </lineage>
</organism>
<protein>
    <submittedName>
        <fullName evidence="1">Uncharacterized protein</fullName>
    </submittedName>
</protein>
<dbReference type="EMBL" id="NRRY01000017">
    <property type="protein sequence ID" value="MBK1619052.1"/>
    <property type="molecule type" value="Genomic_DNA"/>
</dbReference>
<proteinExistence type="predicted"/>
<name>A0A9X1B4W7_9GAMM</name>
<comment type="caution">
    <text evidence="1">The sequence shown here is derived from an EMBL/GenBank/DDBJ whole genome shotgun (WGS) entry which is preliminary data.</text>
</comment>
<sequence>MQYDSHLYQILAPNPALVASQLDPEAFAKHYTAGSVRYYAGKIVFAEIDINYRHPYFKIDDALAALKPHPDGRPKATIFLSTYRVLEHIELDAIKRVFLSTPEGYTLALDAAPYDKTHEEGFLRIYAEIAPLRMLVMSRMDFPAFGKYITDPTFPKGAPKQFYTQIELDIEHFLEEFEDRPTMHAPIPGLHPSNLRAAIMELRADPGKQSKGLRLDSAFETIPYKLIRHGFMFASQDSTRFFPMPARAEIEATNYRFWRAM</sequence>
<evidence type="ECO:0000313" key="2">
    <source>
        <dbReference type="Proteomes" id="UP001138768"/>
    </source>
</evidence>
<keyword evidence="2" id="KW-1185">Reference proteome</keyword>
<evidence type="ECO:0000313" key="1">
    <source>
        <dbReference type="EMBL" id="MBK1619052.1"/>
    </source>
</evidence>
<dbReference type="RefSeq" id="WP_200243961.1">
    <property type="nucleotide sequence ID" value="NZ_NRRY01000017.1"/>
</dbReference>
<dbReference type="Proteomes" id="UP001138768">
    <property type="component" value="Unassembled WGS sequence"/>
</dbReference>